<organism evidence="3 5">
    <name type="scientific">Collinsella aerofaciens</name>
    <dbReference type="NCBI Taxonomy" id="74426"/>
    <lineage>
        <taxon>Bacteria</taxon>
        <taxon>Bacillati</taxon>
        <taxon>Actinomycetota</taxon>
        <taxon>Coriobacteriia</taxon>
        <taxon>Coriobacteriales</taxon>
        <taxon>Coriobacteriaceae</taxon>
        <taxon>Collinsella</taxon>
    </lineage>
</organism>
<feature type="transmembrane region" description="Helical" evidence="1">
    <location>
        <begin position="12"/>
        <end position="32"/>
    </location>
</feature>
<evidence type="ECO:0000313" key="5">
    <source>
        <dbReference type="Proteomes" id="UP000095468"/>
    </source>
</evidence>
<gene>
    <name evidence="3" type="ORF">ERS852381_00112</name>
    <name evidence="4" type="ORF">PMW86_08345</name>
</gene>
<feature type="transmembrane region" description="Helical" evidence="1">
    <location>
        <begin position="47"/>
        <end position="65"/>
    </location>
</feature>
<sequence length="234" mass="26435">MQKRITIFDTVRGFTMISMAGFHACYDLAYLYDWDMPWFTQTVFQDIWRASISWVFLFIAGWMCTLSRNNIKRAAKYALAALVVWLATTLVSVDDSVNFGIIYCMAACTGIVALTDPVLKKISARWGMSLCLVLFALTWSIPKTIYPVPYLAWLGFPSLGFVSGDYYPIIPFIFMYLAGYFAAHIAQGIDKTALSWAYANPLPALASLGRHALPFYLLHQPIILGFLELVYSVR</sequence>
<feature type="transmembrane region" description="Helical" evidence="1">
    <location>
        <begin position="77"/>
        <end position="93"/>
    </location>
</feature>
<reference evidence="3 5" key="1">
    <citation type="submission" date="2015-09" db="EMBL/GenBank/DDBJ databases">
        <authorList>
            <consortium name="Pathogen Informatics"/>
        </authorList>
    </citation>
    <scope>NUCLEOTIDE SEQUENCE [LARGE SCALE GENOMIC DNA]</scope>
    <source>
        <strain evidence="3 5">2789STDY5608823</strain>
    </source>
</reference>
<protein>
    <submittedName>
        <fullName evidence="4">Heparan-alpha-glucosaminide N-acetyltransferase</fullName>
    </submittedName>
    <submittedName>
        <fullName evidence="3">Predicted membrane protein</fullName>
    </submittedName>
</protein>
<evidence type="ECO:0000313" key="4">
    <source>
        <dbReference type="EMBL" id="MDB1839596.1"/>
    </source>
</evidence>
<dbReference type="RefSeq" id="WP_035138489.1">
    <property type="nucleotide sequence ID" value="NZ_CYYP01000001.1"/>
</dbReference>
<feature type="transmembrane region" description="Helical" evidence="1">
    <location>
        <begin position="166"/>
        <end position="186"/>
    </location>
</feature>
<proteinExistence type="predicted"/>
<dbReference type="Pfam" id="PF07786">
    <property type="entry name" value="HGSNAT_cat"/>
    <property type="match status" value="1"/>
</dbReference>
<evidence type="ECO:0000256" key="1">
    <source>
        <dbReference type="SAM" id="Phobius"/>
    </source>
</evidence>
<reference evidence="4" key="2">
    <citation type="submission" date="2023-01" db="EMBL/GenBank/DDBJ databases">
        <title>Human gut microbiome strain richness.</title>
        <authorList>
            <person name="Chen-Liaw A."/>
        </authorList>
    </citation>
    <scope>NUCLEOTIDE SEQUENCE</scope>
    <source>
        <strain evidence="4">D54st1_D6_D54t1_190329</strain>
    </source>
</reference>
<feature type="transmembrane region" description="Helical" evidence="1">
    <location>
        <begin position="126"/>
        <end position="146"/>
    </location>
</feature>
<keyword evidence="1" id="KW-1133">Transmembrane helix</keyword>
<keyword evidence="1" id="KW-0472">Membrane</keyword>
<evidence type="ECO:0000313" key="3">
    <source>
        <dbReference type="EMBL" id="CUN38143.1"/>
    </source>
</evidence>
<dbReference type="AlphaFoldDB" id="A0A173WF77"/>
<feature type="domain" description="Heparan-alpha-glucosaminide N-acetyltransferase catalytic" evidence="2">
    <location>
        <begin position="4"/>
        <end position="221"/>
    </location>
</feature>
<dbReference type="InterPro" id="IPR012429">
    <property type="entry name" value="HGSNAT_cat"/>
</dbReference>
<accession>A0A173WF77</accession>
<name>A0A173WF77_9ACTN</name>
<keyword evidence="1" id="KW-0812">Transmembrane</keyword>
<dbReference type="Proteomes" id="UP001212741">
    <property type="component" value="Unassembled WGS sequence"/>
</dbReference>
<dbReference type="EMBL" id="JAQLEC010000035">
    <property type="protein sequence ID" value="MDB1839596.1"/>
    <property type="molecule type" value="Genomic_DNA"/>
</dbReference>
<evidence type="ECO:0000259" key="2">
    <source>
        <dbReference type="Pfam" id="PF07786"/>
    </source>
</evidence>
<feature type="transmembrane region" description="Helical" evidence="1">
    <location>
        <begin position="99"/>
        <end position="119"/>
    </location>
</feature>
<dbReference type="EMBL" id="CYYP01000001">
    <property type="protein sequence ID" value="CUN38143.1"/>
    <property type="molecule type" value="Genomic_DNA"/>
</dbReference>
<dbReference type="Proteomes" id="UP000095468">
    <property type="component" value="Unassembled WGS sequence"/>
</dbReference>